<keyword evidence="4 7" id="KW-0472">Membrane</keyword>
<dbReference type="GO" id="GO:0046677">
    <property type="term" value="P:response to antibiotic"/>
    <property type="evidence" value="ECO:0007669"/>
    <property type="project" value="UniProtKB-KW"/>
</dbReference>
<evidence type="ECO:0000313" key="9">
    <source>
        <dbReference type="EMBL" id="QBE48787.1"/>
    </source>
</evidence>
<dbReference type="PROSITE" id="PS51012">
    <property type="entry name" value="ABC_TM2"/>
    <property type="match status" value="1"/>
</dbReference>
<evidence type="ECO:0000256" key="1">
    <source>
        <dbReference type="ARBA" id="ARBA00004141"/>
    </source>
</evidence>
<dbReference type="GO" id="GO:0140359">
    <property type="term" value="F:ABC-type transporter activity"/>
    <property type="evidence" value="ECO:0007669"/>
    <property type="project" value="InterPro"/>
</dbReference>
<dbReference type="Proteomes" id="UP000289260">
    <property type="component" value="Chromosome"/>
</dbReference>
<dbReference type="RefSeq" id="WP_130109922.1">
    <property type="nucleotide sequence ID" value="NZ_CP035806.1"/>
</dbReference>
<evidence type="ECO:0000259" key="8">
    <source>
        <dbReference type="PROSITE" id="PS51012"/>
    </source>
</evidence>
<dbReference type="InterPro" id="IPR000412">
    <property type="entry name" value="ABC_2_transport"/>
</dbReference>
<name>A0A4P6KEK0_9MICO</name>
<dbReference type="InterPro" id="IPR047817">
    <property type="entry name" value="ABC2_TM_bact-type"/>
</dbReference>
<evidence type="ECO:0000256" key="4">
    <source>
        <dbReference type="ARBA" id="ARBA00023136"/>
    </source>
</evidence>
<dbReference type="OrthoDB" id="9786643at2"/>
<reference evidence="9 10" key="1">
    <citation type="submission" date="2019-02" db="EMBL/GenBank/DDBJ databases">
        <authorList>
            <person name="Sun L."/>
            <person name="Pan D."/>
            <person name="Wu X."/>
        </authorList>
    </citation>
    <scope>NUCLEOTIDE SEQUENCE [LARGE SCALE GENOMIC DNA]</scope>
    <source>
        <strain evidence="9 10">JW-1</strain>
    </source>
</reference>
<evidence type="ECO:0000256" key="3">
    <source>
        <dbReference type="ARBA" id="ARBA00022989"/>
    </source>
</evidence>
<dbReference type="InterPro" id="IPR052902">
    <property type="entry name" value="ABC-2_transporter"/>
</dbReference>
<evidence type="ECO:0000256" key="2">
    <source>
        <dbReference type="ARBA" id="ARBA00022692"/>
    </source>
</evidence>
<proteinExistence type="predicted"/>
<dbReference type="KEGG" id="ltr:EVS81_08040"/>
<keyword evidence="3 7" id="KW-1133">Transmembrane helix</keyword>
<feature type="transmembrane region" description="Helical" evidence="7">
    <location>
        <begin position="148"/>
        <end position="177"/>
    </location>
</feature>
<protein>
    <submittedName>
        <fullName evidence="9">ABC transporter permease</fullName>
    </submittedName>
</protein>
<keyword evidence="2 7" id="KW-0812">Transmembrane</keyword>
<organism evidence="9 10">
    <name type="scientific">Leucobacter triazinivorans</name>
    <dbReference type="NCBI Taxonomy" id="1784719"/>
    <lineage>
        <taxon>Bacteria</taxon>
        <taxon>Bacillati</taxon>
        <taxon>Actinomycetota</taxon>
        <taxon>Actinomycetes</taxon>
        <taxon>Micrococcales</taxon>
        <taxon>Microbacteriaceae</taxon>
        <taxon>Leucobacter</taxon>
    </lineage>
</organism>
<comment type="subcellular location">
    <subcellularLocation>
        <location evidence="1">Membrane</location>
        <topology evidence="1">Multi-pass membrane protein</topology>
    </subcellularLocation>
</comment>
<feature type="transmembrane region" description="Helical" evidence="7">
    <location>
        <begin position="217"/>
        <end position="238"/>
    </location>
</feature>
<feature type="region of interest" description="Disordered" evidence="6">
    <location>
        <begin position="1"/>
        <end position="38"/>
    </location>
</feature>
<feature type="transmembrane region" description="Helical" evidence="7">
    <location>
        <begin position="281"/>
        <end position="303"/>
    </location>
</feature>
<evidence type="ECO:0000256" key="6">
    <source>
        <dbReference type="SAM" id="MobiDB-lite"/>
    </source>
</evidence>
<feature type="transmembrane region" description="Helical" evidence="7">
    <location>
        <begin position="65"/>
        <end position="83"/>
    </location>
</feature>
<evidence type="ECO:0000256" key="5">
    <source>
        <dbReference type="ARBA" id="ARBA00023251"/>
    </source>
</evidence>
<feature type="transmembrane region" description="Helical" evidence="7">
    <location>
        <begin position="189"/>
        <end position="210"/>
    </location>
</feature>
<evidence type="ECO:0000256" key="7">
    <source>
        <dbReference type="SAM" id="Phobius"/>
    </source>
</evidence>
<evidence type="ECO:0000313" key="10">
    <source>
        <dbReference type="Proteomes" id="UP000289260"/>
    </source>
</evidence>
<sequence length="309" mass="32867">MTTAPESPAARTAPGTSPARPSAPAPAPAPAPVPEPRHRLPGVLRAGWSAVGLELRGYFRTPDTVFFTFLFPVLMLGIFGVAFESSGDVGARPDGTGGISMAAYYLPGMVAAGLLLAGVQNLAVDIARERSDGWLRRLGGTPMSPVSYFLGKAGMILITAVVQTALLLAFAALVLGVELPSDPALWLRFAWLFALGIATMTLLGVALSAVPRSSRSATAVVLPIVLLLQFVSGVYLQFAMLPEWLQNAAGVFPLKWLAQGMRSVFLPEHFAEIEQTGAWDLGLVALNLCIWLVVGLVASRLTFTWQRRS</sequence>
<dbReference type="PANTHER" id="PTHR43027:SF2">
    <property type="entry name" value="TRANSPORT PERMEASE PROTEIN"/>
    <property type="match status" value="1"/>
</dbReference>
<dbReference type="PIRSF" id="PIRSF006648">
    <property type="entry name" value="DrrB"/>
    <property type="match status" value="1"/>
</dbReference>
<feature type="domain" description="ABC transmembrane type-2" evidence="8">
    <location>
        <begin position="63"/>
        <end position="309"/>
    </location>
</feature>
<feature type="transmembrane region" description="Helical" evidence="7">
    <location>
        <begin position="103"/>
        <end position="127"/>
    </location>
</feature>
<dbReference type="InterPro" id="IPR013525">
    <property type="entry name" value="ABC2_TM"/>
</dbReference>
<keyword evidence="5" id="KW-0046">Antibiotic resistance</keyword>
<gene>
    <name evidence="9" type="ORF">EVS81_08040</name>
</gene>
<dbReference type="EMBL" id="CP035806">
    <property type="protein sequence ID" value="QBE48787.1"/>
    <property type="molecule type" value="Genomic_DNA"/>
</dbReference>
<dbReference type="GO" id="GO:0043190">
    <property type="term" value="C:ATP-binding cassette (ABC) transporter complex"/>
    <property type="evidence" value="ECO:0007669"/>
    <property type="project" value="InterPro"/>
</dbReference>
<dbReference type="PANTHER" id="PTHR43027">
    <property type="entry name" value="DOXORUBICIN RESISTANCE ABC TRANSPORTER PERMEASE PROTEIN DRRC-RELATED"/>
    <property type="match status" value="1"/>
</dbReference>
<accession>A0A4P6KEK0</accession>
<dbReference type="AlphaFoldDB" id="A0A4P6KEK0"/>
<dbReference type="Pfam" id="PF12698">
    <property type="entry name" value="ABC2_membrane_3"/>
    <property type="match status" value="1"/>
</dbReference>
<feature type="compositionally biased region" description="Pro residues" evidence="6">
    <location>
        <begin position="21"/>
        <end position="34"/>
    </location>
</feature>
<keyword evidence="10" id="KW-1185">Reference proteome</keyword>